<reference evidence="1" key="1">
    <citation type="submission" date="2020-08" db="EMBL/GenBank/DDBJ databases">
        <title>Genomic Encyclopedia of Type Strains, Phase IV (KMG-IV): sequencing the most valuable type-strain genomes for metagenomic binning, comparative biology and taxonomic classification.</title>
        <authorList>
            <person name="Goeker M."/>
        </authorList>
    </citation>
    <scope>NUCLEOTIDE SEQUENCE [LARGE SCALE GENOMIC DNA]</scope>
    <source>
        <strain evidence="1">DSM 105720</strain>
    </source>
</reference>
<sequence>MKLYHIISYVFILAFLVGSCTDERESSNFSGKEAMLEWRLDVPGAVNVSTRATSVQNEEALLNVNTLVFDKDDKFAYIATSVVDPAGDGSAKVRVKMKLSLGVADTYRLMFVANTTVDEATLKDKTKEEVQTLITFASSGKWDVASKSIPMWGETEQFEVTANFTTPAVEMMRAMARIDVGLNFTATLNGFEVAGGISGYSLENITLYRSRTSGYVIPAASNLVSGVATDPSIPGTAGTYIEAITYSSAAEVSGDVCVREIYLAENTVNGASSNPVVLVAGIKYDNVVTYYPIELRATNNTTDRLPLLRNHRYIINIKSITGKGYADAETALANKPMNAQWTLVVDDIANNLTHVSGSYFFEIEKVDILLGGTIGSTTKVAYKTNIPSFSTSNLAWVTPDAGGVNFDISSPTMGFITFTTESTNITENPIMHTIRVMPSPIDEFNVTVTQDIGRVKFNFKNLSVHGIYLPKMNLGGTQKSYPLIGGVHYITLDLETNKSDDLQNSTATYTIKSSTVNGYSFAETTGRFNSTSYTDNGAFRYFHVTLPATGTPNSGGYNYFTLTGDGESLDTPGTQPIIENVRVLCGYKAKKMLCYSYYQNMYGYSTNSGGSNAFMKSGSNFGLSGTIPIERVDRSWARVSNVGWTIESGDDFMQALSNYPQPDIVLLGFDFELSASAANSLNEYITNGGVIIMLNDHASGNNHAANNVTRLCRVVTGVGNLGVASVGSAGYTFPLPSVSGSGQTPTDTDPIMVGPFGSLWGANWGEDASSTVGITNFSDLNSVIYTRGSNDYNSGDVTMFRRNGLLYIGDGGFLSQSNRTSISPIIEPFWVDGSGRPITNTRYSGSADNSKIFANAMYWAIDYAEFYGMNNKTEGQSYSSWSK</sequence>
<dbReference type="EMBL" id="JACIER010000014">
    <property type="protein sequence ID" value="MBB4045296.1"/>
    <property type="molecule type" value="Genomic_DNA"/>
</dbReference>
<dbReference type="Gene3D" id="2.60.40.3690">
    <property type="match status" value="1"/>
</dbReference>
<dbReference type="AlphaFoldDB" id="A0A840D112"/>
<accession>A0A840D112</accession>
<dbReference type="RefSeq" id="WP_183209143.1">
    <property type="nucleotide sequence ID" value="NZ_JACIER010000014.1"/>
</dbReference>
<comment type="caution">
    <text evidence="1">The sequence shown here is derived from an EMBL/GenBank/DDBJ whole genome shotgun (WGS) entry which is preliminary data.</text>
</comment>
<protein>
    <submittedName>
        <fullName evidence="1">Uncharacterized protein</fullName>
    </submittedName>
</protein>
<dbReference type="PROSITE" id="PS51257">
    <property type="entry name" value="PROKAR_LIPOPROTEIN"/>
    <property type="match status" value="1"/>
</dbReference>
<keyword evidence="2" id="KW-1185">Reference proteome</keyword>
<name>A0A840D112_9BACE</name>
<evidence type="ECO:0000313" key="1">
    <source>
        <dbReference type="EMBL" id="MBB4045296.1"/>
    </source>
</evidence>
<proteinExistence type="predicted"/>
<gene>
    <name evidence="1" type="ORF">GGR06_003108</name>
</gene>
<evidence type="ECO:0000313" key="2">
    <source>
        <dbReference type="Proteomes" id="UP000560658"/>
    </source>
</evidence>
<dbReference type="Proteomes" id="UP000560658">
    <property type="component" value="Unassembled WGS sequence"/>
</dbReference>
<organism evidence="1 2">
    <name type="scientific">Bacteroides reticulotermitis</name>
    <dbReference type="NCBI Taxonomy" id="1133319"/>
    <lineage>
        <taxon>Bacteria</taxon>
        <taxon>Pseudomonadati</taxon>
        <taxon>Bacteroidota</taxon>
        <taxon>Bacteroidia</taxon>
        <taxon>Bacteroidales</taxon>
        <taxon>Bacteroidaceae</taxon>
        <taxon>Bacteroides</taxon>
    </lineage>
</organism>